<keyword evidence="2" id="KW-1185">Reference proteome</keyword>
<dbReference type="RefSeq" id="WP_381500018.1">
    <property type="nucleotide sequence ID" value="NZ_JBHUOM010000002.1"/>
</dbReference>
<protein>
    <submittedName>
        <fullName evidence="1">Uncharacterized protein</fullName>
    </submittedName>
</protein>
<gene>
    <name evidence="1" type="ORF">ACFS25_11160</name>
</gene>
<evidence type="ECO:0000313" key="1">
    <source>
        <dbReference type="EMBL" id="MFD2934342.1"/>
    </source>
</evidence>
<dbReference type="Proteomes" id="UP001597512">
    <property type="component" value="Unassembled WGS sequence"/>
</dbReference>
<organism evidence="1 2">
    <name type="scientific">Spirosoma flavum</name>
    <dbReference type="NCBI Taxonomy" id="2048557"/>
    <lineage>
        <taxon>Bacteria</taxon>
        <taxon>Pseudomonadati</taxon>
        <taxon>Bacteroidota</taxon>
        <taxon>Cytophagia</taxon>
        <taxon>Cytophagales</taxon>
        <taxon>Cytophagaceae</taxon>
        <taxon>Spirosoma</taxon>
    </lineage>
</organism>
<name>A0ABW6AIQ4_9BACT</name>
<sequence>MVTVHALTDDETRQATDMLTAQGAVDVNERIGTYHLGHASKGALS</sequence>
<proteinExistence type="predicted"/>
<evidence type="ECO:0000313" key="2">
    <source>
        <dbReference type="Proteomes" id="UP001597512"/>
    </source>
</evidence>
<dbReference type="EMBL" id="JBHUOM010000002">
    <property type="protein sequence ID" value="MFD2934342.1"/>
    <property type="molecule type" value="Genomic_DNA"/>
</dbReference>
<comment type="caution">
    <text evidence="1">The sequence shown here is derived from an EMBL/GenBank/DDBJ whole genome shotgun (WGS) entry which is preliminary data.</text>
</comment>
<reference evidence="2" key="1">
    <citation type="journal article" date="2019" name="Int. J. Syst. Evol. Microbiol.">
        <title>The Global Catalogue of Microorganisms (GCM) 10K type strain sequencing project: providing services to taxonomists for standard genome sequencing and annotation.</title>
        <authorList>
            <consortium name="The Broad Institute Genomics Platform"/>
            <consortium name="The Broad Institute Genome Sequencing Center for Infectious Disease"/>
            <person name="Wu L."/>
            <person name="Ma J."/>
        </authorList>
    </citation>
    <scope>NUCLEOTIDE SEQUENCE [LARGE SCALE GENOMIC DNA]</scope>
    <source>
        <strain evidence="2">KCTC 52490</strain>
    </source>
</reference>
<accession>A0ABW6AIQ4</accession>